<dbReference type="Proteomes" id="UP001209878">
    <property type="component" value="Unassembled WGS sequence"/>
</dbReference>
<dbReference type="GO" id="GO:0000981">
    <property type="term" value="F:DNA-binding transcription factor activity, RNA polymerase II-specific"/>
    <property type="evidence" value="ECO:0007669"/>
    <property type="project" value="TreeGrafter"/>
</dbReference>
<dbReference type="InterPro" id="IPR036638">
    <property type="entry name" value="HLH_DNA-bd_sf"/>
</dbReference>
<feature type="domain" description="BHLH" evidence="2">
    <location>
        <begin position="66"/>
        <end position="120"/>
    </location>
</feature>
<dbReference type="EMBL" id="JAODUO010000172">
    <property type="protein sequence ID" value="KAK2187260.1"/>
    <property type="molecule type" value="Genomic_DNA"/>
</dbReference>
<dbReference type="GO" id="GO:0045944">
    <property type="term" value="P:positive regulation of transcription by RNA polymerase II"/>
    <property type="evidence" value="ECO:0007669"/>
    <property type="project" value="TreeGrafter"/>
</dbReference>
<organism evidence="3 4">
    <name type="scientific">Ridgeia piscesae</name>
    <name type="common">Tubeworm</name>
    <dbReference type="NCBI Taxonomy" id="27915"/>
    <lineage>
        <taxon>Eukaryota</taxon>
        <taxon>Metazoa</taxon>
        <taxon>Spiralia</taxon>
        <taxon>Lophotrochozoa</taxon>
        <taxon>Annelida</taxon>
        <taxon>Polychaeta</taxon>
        <taxon>Sedentaria</taxon>
        <taxon>Canalipalpata</taxon>
        <taxon>Sabellida</taxon>
        <taxon>Siboglinidae</taxon>
        <taxon>Ridgeia</taxon>
    </lineage>
</organism>
<proteinExistence type="predicted"/>
<gene>
    <name evidence="3" type="ORF">NP493_174g00034</name>
</gene>
<sequence length="256" mass="27608">MAESDIDVTCTTSDTEETRDSESSETSTRSAETSRCLPGGDSLDARPRKRRRRDSDTGLSDDDPHGLRQKINGRERKRMHDLNAALDGLRGVMPYSHGPSVRKLSKIATLLLARNYILMLQNSIDEMRRFVGGGAGSDVGVCHPVASPAPPGGAVVDPTFSHLPLFHHASVFAGSSGAVAASPCAAARGPRYDLAQAHKRREICDWRSWSPSSSMSCMCHECSATNYLRQAMTSVGCTVTSQRLAPPNVAFSFASK</sequence>
<evidence type="ECO:0000259" key="2">
    <source>
        <dbReference type="PROSITE" id="PS50888"/>
    </source>
</evidence>
<dbReference type="SUPFAM" id="SSF47459">
    <property type="entry name" value="HLH, helix-loop-helix DNA-binding domain"/>
    <property type="match status" value="1"/>
</dbReference>
<feature type="compositionally biased region" description="Basic and acidic residues" evidence="1">
    <location>
        <begin position="62"/>
        <end position="75"/>
    </location>
</feature>
<reference evidence="3" key="1">
    <citation type="journal article" date="2023" name="Mol. Biol. Evol.">
        <title>Third-Generation Sequencing Reveals the Adaptive Role of the Epigenome in Three Deep-Sea Polychaetes.</title>
        <authorList>
            <person name="Perez M."/>
            <person name="Aroh O."/>
            <person name="Sun Y."/>
            <person name="Lan Y."/>
            <person name="Juniper S.K."/>
            <person name="Young C.R."/>
            <person name="Angers B."/>
            <person name="Qian P.Y."/>
        </authorList>
    </citation>
    <scope>NUCLEOTIDE SEQUENCE</scope>
    <source>
        <strain evidence="3">R07B-5</strain>
    </source>
</reference>
<dbReference type="GO" id="GO:0007423">
    <property type="term" value="P:sensory organ development"/>
    <property type="evidence" value="ECO:0007669"/>
    <property type="project" value="TreeGrafter"/>
</dbReference>
<keyword evidence="4" id="KW-1185">Reference proteome</keyword>
<dbReference type="Gene3D" id="4.10.280.10">
    <property type="entry name" value="Helix-loop-helix DNA-binding domain"/>
    <property type="match status" value="1"/>
</dbReference>
<dbReference type="GO" id="GO:0070888">
    <property type="term" value="F:E-box binding"/>
    <property type="evidence" value="ECO:0007669"/>
    <property type="project" value="TreeGrafter"/>
</dbReference>
<dbReference type="CDD" id="cd19725">
    <property type="entry name" value="bHLH_TS_OLIG2_like"/>
    <property type="match status" value="1"/>
</dbReference>
<evidence type="ECO:0000313" key="3">
    <source>
        <dbReference type="EMBL" id="KAK2187260.1"/>
    </source>
</evidence>
<dbReference type="InterPro" id="IPR011598">
    <property type="entry name" value="bHLH_dom"/>
</dbReference>
<evidence type="ECO:0000256" key="1">
    <source>
        <dbReference type="SAM" id="MobiDB-lite"/>
    </source>
</evidence>
<name>A0AAD9P3H3_RIDPI</name>
<dbReference type="PROSITE" id="PS50888">
    <property type="entry name" value="BHLH"/>
    <property type="match status" value="1"/>
</dbReference>
<evidence type="ECO:0000313" key="4">
    <source>
        <dbReference type="Proteomes" id="UP001209878"/>
    </source>
</evidence>
<dbReference type="GO" id="GO:0046983">
    <property type="term" value="F:protein dimerization activity"/>
    <property type="evidence" value="ECO:0007669"/>
    <property type="project" value="InterPro"/>
</dbReference>
<dbReference type="SMART" id="SM00353">
    <property type="entry name" value="HLH"/>
    <property type="match status" value="1"/>
</dbReference>
<dbReference type="AlphaFoldDB" id="A0AAD9P3H3"/>
<accession>A0AAD9P3H3</accession>
<protein>
    <recommendedName>
        <fullName evidence="2">BHLH domain-containing protein</fullName>
    </recommendedName>
</protein>
<dbReference type="Pfam" id="PF00010">
    <property type="entry name" value="HLH"/>
    <property type="match status" value="1"/>
</dbReference>
<dbReference type="GO" id="GO:0005634">
    <property type="term" value="C:nucleus"/>
    <property type="evidence" value="ECO:0007669"/>
    <property type="project" value="TreeGrafter"/>
</dbReference>
<dbReference type="PANTHER" id="PTHR19290">
    <property type="entry name" value="BASIC HELIX-LOOP-HELIX PROTEIN NEUROGENIN-RELATED"/>
    <property type="match status" value="1"/>
</dbReference>
<feature type="compositionally biased region" description="Low complexity" evidence="1">
    <location>
        <begin position="24"/>
        <end position="35"/>
    </location>
</feature>
<comment type="caution">
    <text evidence="3">The sequence shown here is derived from an EMBL/GenBank/DDBJ whole genome shotgun (WGS) entry which is preliminary data.</text>
</comment>
<dbReference type="InterPro" id="IPR050359">
    <property type="entry name" value="bHLH_transcription_factors"/>
</dbReference>
<dbReference type="GO" id="GO:0061564">
    <property type="term" value="P:axon development"/>
    <property type="evidence" value="ECO:0007669"/>
    <property type="project" value="TreeGrafter"/>
</dbReference>
<dbReference type="PANTHER" id="PTHR19290:SF164">
    <property type="entry name" value="BHLH DOMAIN-CONTAINING PROTEIN"/>
    <property type="match status" value="1"/>
</dbReference>
<feature type="region of interest" description="Disordered" evidence="1">
    <location>
        <begin position="1"/>
        <end position="75"/>
    </location>
</feature>